<keyword evidence="6" id="KW-0732">Signal</keyword>
<accession>A0A1S4HFA9</accession>
<evidence type="ECO:0000259" key="11">
    <source>
        <dbReference type="PROSITE" id="PS52035"/>
    </source>
</evidence>
<dbReference type="VEuPathDB" id="VectorBase:AGAP028714"/>
<evidence type="ECO:0000256" key="10">
    <source>
        <dbReference type="PROSITE-ProRule" id="PRU01379"/>
    </source>
</evidence>
<dbReference type="PANTHER" id="PTHR11705">
    <property type="entry name" value="PROTEASE FAMILY M14 CARBOXYPEPTIDASE A,B"/>
    <property type="match status" value="1"/>
</dbReference>
<keyword evidence="13" id="KW-1185">Reference proteome</keyword>
<keyword evidence="4" id="KW-0645">Protease</keyword>
<evidence type="ECO:0000313" key="12">
    <source>
        <dbReference type="EnsemblMetazoa" id="AGAP028714-PA"/>
    </source>
</evidence>
<dbReference type="Pfam" id="PF00246">
    <property type="entry name" value="Peptidase_M14"/>
    <property type="match status" value="1"/>
</dbReference>
<dbReference type="GO" id="GO:0005615">
    <property type="term" value="C:extracellular space"/>
    <property type="evidence" value="ECO:0000318"/>
    <property type="project" value="GO_Central"/>
</dbReference>
<comment type="cofactor">
    <cofactor evidence="1">
        <name>Zn(2+)</name>
        <dbReference type="ChEBI" id="CHEBI:29105"/>
    </cofactor>
</comment>
<evidence type="ECO:0000256" key="1">
    <source>
        <dbReference type="ARBA" id="ARBA00001947"/>
    </source>
</evidence>
<dbReference type="PANTHER" id="PTHR11705:SF140">
    <property type="entry name" value="FI02848P-RELATED"/>
    <property type="match status" value="1"/>
</dbReference>
<evidence type="ECO:0000256" key="9">
    <source>
        <dbReference type="ARBA" id="ARBA00023049"/>
    </source>
</evidence>
<name>A0A1S4HFA9_ANOGA</name>
<dbReference type="GO" id="GO:0008270">
    <property type="term" value="F:zinc ion binding"/>
    <property type="evidence" value="ECO:0007669"/>
    <property type="project" value="InterPro"/>
</dbReference>
<organism evidence="12 13">
    <name type="scientific">Anopheles gambiae</name>
    <name type="common">African malaria mosquito</name>
    <dbReference type="NCBI Taxonomy" id="7165"/>
    <lineage>
        <taxon>Eukaryota</taxon>
        <taxon>Metazoa</taxon>
        <taxon>Ecdysozoa</taxon>
        <taxon>Arthropoda</taxon>
        <taxon>Hexapoda</taxon>
        <taxon>Insecta</taxon>
        <taxon>Pterygota</taxon>
        <taxon>Neoptera</taxon>
        <taxon>Endopterygota</taxon>
        <taxon>Diptera</taxon>
        <taxon>Nematocera</taxon>
        <taxon>Culicoidea</taxon>
        <taxon>Culicidae</taxon>
        <taxon>Anophelinae</taxon>
        <taxon>Anopheles</taxon>
    </lineage>
</organism>
<comment type="similarity">
    <text evidence="2 10">Belongs to the peptidase M14 family.</text>
</comment>
<keyword evidence="9" id="KW-0482">Metalloprotease</keyword>
<proteinExistence type="inferred from homology"/>
<keyword evidence="5" id="KW-0479">Metal-binding</keyword>
<dbReference type="InterPro" id="IPR000834">
    <property type="entry name" value="Peptidase_M14"/>
</dbReference>
<sequence length="345" mass="38807">MLVIGVLLAFLTLATVNCRPNFAYNQSVPYTNLQSETFPAYSLDSFNVLDVFMSYDQTNQWLAALAAEYPDKCKVQPIGDSFYGLDINAIHINTQQSKKIFVVANLNAREWAAMTSAIYIIHELVRNSNRYPDAAKYQWVVVPITNPDGYEYTRTTDRFWRKNRYPQTETEFGTDLNRNFDYMWDLLLNVEDDDRLGETYRGPVPLSEFEARAIAKFLQQNANSIVLYVDLQAYGEYLMIPWGYTKDPAPNAEFLTSVAQAGSKAITDPTRVPRDAPFYLVGSAAELTKPAPGSSIDYCLSVGVKACIAMKLTNRSYEIRTFGIPIYGQQALAAVQAMADKADEG</sequence>
<dbReference type="InParanoid" id="A0A1S4HFA9"/>
<evidence type="ECO:0000256" key="4">
    <source>
        <dbReference type="ARBA" id="ARBA00022670"/>
    </source>
</evidence>
<dbReference type="FunFam" id="3.40.630.10:FF:000084">
    <property type="entry name" value="Carboxypeptidase B2"/>
    <property type="match status" value="1"/>
</dbReference>
<reference evidence="12 13" key="2">
    <citation type="journal article" date="2004" name="Trends Parasitol.">
        <title>The Anopheles gambiae genome: an update.</title>
        <authorList>
            <person name="Mongin E."/>
            <person name="Louis C."/>
            <person name="Holt R.A."/>
            <person name="Birney E."/>
            <person name="Collins F.H."/>
        </authorList>
    </citation>
    <scope>NUCLEOTIDE SEQUENCE [LARGE SCALE GENOMIC DNA]</scope>
    <source>
        <strain evidence="12 13">PEST</strain>
    </source>
</reference>
<evidence type="ECO:0000256" key="3">
    <source>
        <dbReference type="ARBA" id="ARBA00022645"/>
    </source>
</evidence>
<dbReference type="SUPFAM" id="SSF53187">
    <property type="entry name" value="Zn-dependent exopeptidases"/>
    <property type="match status" value="1"/>
</dbReference>
<dbReference type="GO" id="GO:0006508">
    <property type="term" value="P:proteolysis"/>
    <property type="evidence" value="ECO:0000318"/>
    <property type="project" value="GO_Central"/>
</dbReference>
<dbReference type="VEuPathDB" id="VectorBase:AGAMI1_014374"/>
<keyword evidence="7" id="KW-0378">Hydrolase</keyword>
<dbReference type="Gene3D" id="3.40.630.10">
    <property type="entry name" value="Zn peptidases"/>
    <property type="match status" value="1"/>
</dbReference>
<keyword evidence="8" id="KW-0862">Zinc</keyword>
<dbReference type="GO" id="GO:0004181">
    <property type="term" value="F:metallocarboxypeptidase activity"/>
    <property type="evidence" value="ECO:0000318"/>
    <property type="project" value="GO_Central"/>
</dbReference>
<evidence type="ECO:0000256" key="5">
    <source>
        <dbReference type="ARBA" id="ARBA00022723"/>
    </source>
</evidence>
<dbReference type="SMART" id="SM00631">
    <property type="entry name" value="Zn_pept"/>
    <property type="match status" value="1"/>
</dbReference>
<protein>
    <submittedName>
        <fullName evidence="12">Peptidase_M14 domain-containing protein</fullName>
    </submittedName>
</protein>
<evidence type="ECO:0000313" key="13">
    <source>
        <dbReference type="Proteomes" id="UP000007062"/>
    </source>
</evidence>
<evidence type="ECO:0000256" key="6">
    <source>
        <dbReference type="ARBA" id="ARBA00022729"/>
    </source>
</evidence>
<comment type="caution">
    <text evidence="10">Lacks conserved residue(s) required for the propagation of feature annotation.</text>
</comment>
<dbReference type="EMBL" id="AAAB01008964">
    <property type="status" value="NOT_ANNOTATED_CDS"/>
    <property type="molecule type" value="Genomic_DNA"/>
</dbReference>
<keyword evidence="3" id="KW-0121">Carboxypeptidase</keyword>
<evidence type="ECO:0000256" key="7">
    <source>
        <dbReference type="ARBA" id="ARBA00022801"/>
    </source>
</evidence>
<evidence type="ECO:0000256" key="2">
    <source>
        <dbReference type="ARBA" id="ARBA00005988"/>
    </source>
</evidence>
<feature type="domain" description="Peptidase M14" evidence="11">
    <location>
        <begin position="51"/>
        <end position="342"/>
    </location>
</feature>
<dbReference type="AlphaFoldDB" id="A0A1S4HFA9"/>
<evidence type="ECO:0000256" key="8">
    <source>
        <dbReference type="ARBA" id="ARBA00022833"/>
    </source>
</evidence>
<dbReference type="EnsemblMetazoa" id="AGAP028714-RA">
    <property type="protein sequence ID" value="AGAP028714-PA"/>
    <property type="gene ID" value="AGAP028714"/>
</dbReference>
<reference evidence="12 13" key="1">
    <citation type="journal article" date="2002" name="Science">
        <title>The genome sequence of the malaria mosquito Anopheles gambiae.</title>
        <authorList>
            <person name="Holt R.A."/>
            <person name="Subramanian G.M."/>
            <person name="Halpern A."/>
            <person name="Sutton G.G."/>
            <person name="Charlab R."/>
            <person name="Nusskern D.R."/>
            <person name="Wincker P."/>
            <person name="Clark A.G."/>
            <person name="Ribeiro J.M."/>
            <person name="Wides R."/>
            <person name="Salzberg S.L."/>
            <person name="Loftus B."/>
            <person name="Yandell M."/>
            <person name="Majoros W.H."/>
            <person name="Rusch D.B."/>
            <person name="Lai Z."/>
            <person name="Kraft C.L."/>
            <person name="Abril J.F."/>
            <person name="Anthouard V."/>
            <person name="Arensburger P."/>
            <person name="Atkinson P.W."/>
            <person name="Baden H."/>
            <person name="de Berardinis V."/>
            <person name="Baldwin D."/>
            <person name="Benes V."/>
            <person name="Biedler J."/>
            <person name="Blass C."/>
            <person name="Bolanos R."/>
            <person name="Boscus D."/>
            <person name="Barnstead M."/>
            <person name="Cai S."/>
            <person name="Center A."/>
            <person name="Chaturverdi K."/>
            <person name="Christophides G.K."/>
            <person name="Chrystal M.A."/>
            <person name="Clamp M."/>
            <person name="Cravchik A."/>
            <person name="Curwen V."/>
            <person name="Dana A."/>
            <person name="Delcher A."/>
            <person name="Dew I."/>
            <person name="Evans C.A."/>
            <person name="Flanigan M."/>
            <person name="Grundschober-Freimoser A."/>
            <person name="Friedli L."/>
            <person name="Gu Z."/>
            <person name="Guan P."/>
            <person name="Guigo R."/>
            <person name="Hillenmeyer M.E."/>
            <person name="Hladun S.L."/>
            <person name="Hogan J.R."/>
            <person name="Hong Y.S."/>
            <person name="Hoover J."/>
            <person name="Jaillon O."/>
            <person name="Ke Z."/>
            <person name="Kodira C."/>
            <person name="Kokoza E."/>
            <person name="Koutsos A."/>
            <person name="Letunic I."/>
            <person name="Levitsky A."/>
            <person name="Liang Y."/>
            <person name="Lin J.J."/>
            <person name="Lobo N.F."/>
            <person name="Lopez J.R."/>
            <person name="Malek J.A."/>
            <person name="McIntosh T.C."/>
            <person name="Meister S."/>
            <person name="Miller J."/>
            <person name="Mobarry C."/>
            <person name="Mongin E."/>
            <person name="Murphy S.D."/>
            <person name="O'Brochta D.A."/>
            <person name="Pfannkoch C."/>
            <person name="Qi R."/>
            <person name="Regier M.A."/>
            <person name="Remington K."/>
            <person name="Shao H."/>
            <person name="Sharakhova M.V."/>
            <person name="Sitter C.D."/>
            <person name="Shetty J."/>
            <person name="Smith T.J."/>
            <person name="Strong R."/>
            <person name="Sun J."/>
            <person name="Thomasova D."/>
            <person name="Ton L.Q."/>
            <person name="Topalis P."/>
            <person name="Tu Z."/>
            <person name="Unger M.F."/>
            <person name="Walenz B."/>
            <person name="Wang A."/>
            <person name="Wang J."/>
            <person name="Wang M."/>
            <person name="Wang X."/>
            <person name="Woodford K.J."/>
            <person name="Wortman J.R."/>
            <person name="Wu M."/>
            <person name="Yao A."/>
            <person name="Zdobnov E.M."/>
            <person name="Zhang H."/>
            <person name="Zhao Q."/>
            <person name="Zhao S."/>
            <person name="Zhu S.C."/>
            <person name="Zhimulev I."/>
            <person name="Coluzzi M."/>
            <person name="della Torre A."/>
            <person name="Roth C.W."/>
            <person name="Louis C."/>
            <person name="Kalush F."/>
            <person name="Mural R.J."/>
            <person name="Myers E.W."/>
            <person name="Adams M.D."/>
            <person name="Smith H.O."/>
            <person name="Broder S."/>
            <person name="Gardner M.J."/>
            <person name="Fraser C.M."/>
            <person name="Birney E."/>
            <person name="Bork P."/>
            <person name="Brey P.T."/>
            <person name="Venter J.C."/>
            <person name="Weissenbach J."/>
            <person name="Kafatos F.C."/>
            <person name="Collins F.H."/>
            <person name="Hoffman S.L."/>
        </authorList>
    </citation>
    <scope>NUCLEOTIDE SEQUENCE [LARGE SCALE GENOMIC DNA]</scope>
    <source>
        <strain evidence="12 13">PEST</strain>
    </source>
</reference>
<dbReference type="Proteomes" id="UP000007062">
    <property type="component" value="Chromosome 3R"/>
</dbReference>
<reference evidence="12" key="3">
    <citation type="submission" date="2020-05" db="UniProtKB">
        <authorList>
            <consortium name="EnsemblMetazoa"/>
        </authorList>
    </citation>
    <scope>IDENTIFICATION</scope>
    <source>
        <strain evidence="12">PEST</strain>
    </source>
</reference>
<dbReference type="PROSITE" id="PS52035">
    <property type="entry name" value="PEPTIDASE_M14"/>
    <property type="match status" value="1"/>
</dbReference>